<organism evidence="1 2">
    <name type="scientific">Mycolicibacterium mageritense</name>
    <name type="common">Mycobacterium mageritense</name>
    <dbReference type="NCBI Taxonomy" id="53462"/>
    <lineage>
        <taxon>Bacteria</taxon>
        <taxon>Bacillati</taxon>
        <taxon>Actinomycetota</taxon>
        <taxon>Actinomycetes</taxon>
        <taxon>Mycobacteriales</taxon>
        <taxon>Mycobacteriaceae</taxon>
        <taxon>Mycolicibacterium</taxon>
    </lineage>
</organism>
<name>A0ABM7HWA8_MYCME</name>
<dbReference type="Gene3D" id="3.10.450.50">
    <property type="match status" value="1"/>
</dbReference>
<sequence>MVEEFDPEGPAEEILTRHGPLSEDEFLRRIQEAGGDYLDFEELLDEIGDGVGQLTDGRWVWLPALLLGRVLTRRLTADELTHDILTVTPELDPILANHGTRARFATKEPAVVVTAGYDAALLGQRGIPAEAVDRNGALLLPAGTLGSLGLSEGELVGVRLTLQGLAVERVAAAERPPVGERLAALLDDDAPAVLSEAVWTLCHEDASVFSAPLLPLSEIIDEYGLKRRADLLAPVEFNFGAWDFKRGWNLLADRHDLHPDEALALYTLITMHRQMATLIETGSDDELVSPEQSEDSPWVGDFSDLSGDLGAVLADPDLAEILATETAGTGRAGATGLGMLAETLESKVPRTAQVACQWLRAVALERIGDVESAEREFLAAESMDTGWAPVLFDLARFASDRGDPERALSLLRRAGADPDDPIVTLLERHRSQPRNDVGRNDACWCGSGRKYKKCHLGREQLPLAERADWLYSKAAQHVMHTGWDELLHEVGYERSRYAADYDEVVVAVSDPLVMDAVLFEGGAFEDFVAVRGSLLPDDELSLAQQWLSVDRSVFEVDAVHPSRDVTVRDVRTGDTQDAHAEADSRQLKPGQLICTRVAPAGDSLRCFGGLVPVPLNDRDELIALLDDEPDAVELVALLSRRFAPPDPDMLFHNDSGGR</sequence>
<dbReference type="InterPro" id="IPR004027">
    <property type="entry name" value="SEC_C_motif"/>
</dbReference>
<dbReference type="RefSeq" id="WP_051578463.1">
    <property type="nucleotide sequence ID" value="NZ_AP022567.1"/>
</dbReference>
<proteinExistence type="predicted"/>
<dbReference type="EMBL" id="AP022567">
    <property type="protein sequence ID" value="BBX34882.1"/>
    <property type="molecule type" value="Genomic_DNA"/>
</dbReference>
<dbReference type="SUPFAM" id="SSF48452">
    <property type="entry name" value="TPR-like"/>
    <property type="match status" value="1"/>
</dbReference>
<gene>
    <name evidence="1" type="ORF">MMAGJ_41640</name>
</gene>
<evidence type="ECO:0008006" key="3">
    <source>
        <dbReference type="Google" id="ProtNLM"/>
    </source>
</evidence>
<evidence type="ECO:0000313" key="1">
    <source>
        <dbReference type="EMBL" id="BBX34882.1"/>
    </source>
</evidence>
<accession>A0ABM7HWA8</accession>
<dbReference type="Proteomes" id="UP000465622">
    <property type="component" value="Chromosome"/>
</dbReference>
<dbReference type="SUPFAM" id="SSF103642">
    <property type="entry name" value="Sec-C motif"/>
    <property type="match status" value="1"/>
</dbReference>
<reference evidence="1 2" key="1">
    <citation type="journal article" date="2019" name="Emerg. Microbes Infect.">
        <title>Comprehensive subspecies identification of 175 nontuberculous mycobacteria species based on 7547 genomic profiles.</title>
        <authorList>
            <person name="Matsumoto Y."/>
            <person name="Kinjo T."/>
            <person name="Motooka D."/>
            <person name="Nabeya D."/>
            <person name="Jung N."/>
            <person name="Uechi K."/>
            <person name="Horii T."/>
            <person name="Iida T."/>
            <person name="Fujita J."/>
            <person name="Nakamura S."/>
        </authorList>
    </citation>
    <scope>NUCLEOTIDE SEQUENCE [LARGE SCALE GENOMIC DNA]</scope>
    <source>
        <strain evidence="1 2">JCM 12375</strain>
    </source>
</reference>
<protein>
    <recommendedName>
        <fullName evidence="3">Zinc-binding protein</fullName>
    </recommendedName>
</protein>
<dbReference type="InterPro" id="IPR011990">
    <property type="entry name" value="TPR-like_helical_dom_sf"/>
</dbReference>
<dbReference type="Pfam" id="PF02810">
    <property type="entry name" value="SEC-C"/>
    <property type="match status" value="1"/>
</dbReference>
<keyword evidence="2" id="KW-1185">Reference proteome</keyword>
<evidence type="ECO:0000313" key="2">
    <source>
        <dbReference type="Proteomes" id="UP000465622"/>
    </source>
</evidence>